<dbReference type="AlphaFoldDB" id="A0A1B0ZWY1"/>
<dbReference type="Gene3D" id="1.10.3210.10">
    <property type="entry name" value="Hypothetical protein af1432"/>
    <property type="match status" value="2"/>
</dbReference>
<dbReference type="PROSITE" id="PS51832">
    <property type="entry name" value="HD_GYP"/>
    <property type="match status" value="1"/>
</dbReference>
<dbReference type="InterPro" id="IPR006675">
    <property type="entry name" value="HDIG_dom"/>
</dbReference>
<reference evidence="2 3" key="1">
    <citation type="submission" date="2016-04" db="EMBL/GenBank/DDBJ databases">
        <authorList>
            <person name="Evans L.H."/>
            <person name="Alamgir A."/>
            <person name="Owens N."/>
            <person name="Weber N.D."/>
            <person name="Virtaneva K."/>
            <person name="Barbian K."/>
            <person name="Babar A."/>
            <person name="Rosenke K."/>
        </authorList>
    </citation>
    <scope>NUCLEOTIDE SEQUENCE [LARGE SCALE GENOMIC DNA]</scope>
    <source>
        <strain evidence="2 3">JL2886</strain>
    </source>
</reference>
<dbReference type="InterPro" id="IPR003607">
    <property type="entry name" value="HD/PDEase_dom"/>
</dbReference>
<dbReference type="PATRIC" id="fig|60890.4.peg.3625"/>
<dbReference type="CDD" id="cd00077">
    <property type="entry name" value="HDc"/>
    <property type="match status" value="1"/>
</dbReference>
<organism evidence="2 3">
    <name type="scientific">Phaeobacter gallaeciensis</name>
    <dbReference type="NCBI Taxonomy" id="60890"/>
    <lineage>
        <taxon>Bacteria</taxon>
        <taxon>Pseudomonadati</taxon>
        <taxon>Pseudomonadota</taxon>
        <taxon>Alphaproteobacteria</taxon>
        <taxon>Rhodobacterales</taxon>
        <taxon>Roseobacteraceae</taxon>
        <taxon>Phaeobacter</taxon>
    </lineage>
</organism>
<dbReference type="GO" id="GO:0008081">
    <property type="term" value="F:phosphoric diester hydrolase activity"/>
    <property type="evidence" value="ECO:0007669"/>
    <property type="project" value="UniProtKB-ARBA"/>
</dbReference>
<gene>
    <name evidence="2" type="ORF">JL2886_03718</name>
</gene>
<keyword evidence="3" id="KW-1185">Reference proteome</keyword>
<dbReference type="InterPro" id="IPR052020">
    <property type="entry name" value="Cyclic_di-GMP/3'3'-cGAMP_PDE"/>
</dbReference>
<protein>
    <submittedName>
        <fullName evidence="2">Metal-dependent phosphohydrolase</fullName>
    </submittedName>
</protein>
<dbReference type="EMBL" id="CP015124">
    <property type="protein sequence ID" value="ANP38590.1"/>
    <property type="molecule type" value="Genomic_DNA"/>
</dbReference>
<proteinExistence type="predicted"/>
<feature type="domain" description="HD-GYP" evidence="1">
    <location>
        <begin position="266"/>
        <end position="461"/>
    </location>
</feature>
<evidence type="ECO:0000313" key="2">
    <source>
        <dbReference type="EMBL" id="ANP38590.1"/>
    </source>
</evidence>
<dbReference type="SUPFAM" id="SSF109604">
    <property type="entry name" value="HD-domain/PDEase-like"/>
    <property type="match status" value="2"/>
</dbReference>
<accession>A0A1B0ZWY1</accession>
<dbReference type="OrthoDB" id="7326651at2"/>
<dbReference type="Proteomes" id="UP000092565">
    <property type="component" value="Chromosome"/>
</dbReference>
<dbReference type="SMART" id="SM00471">
    <property type="entry name" value="HDc"/>
    <property type="match status" value="1"/>
</dbReference>
<name>A0A1B0ZWY1_9RHOB</name>
<evidence type="ECO:0000259" key="1">
    <source>
        <dbReference type="PROSITE" id="PS51832"/>
    </source>
</evidence>
<dbReference type="NCBIfam" id="TIGR00277">
    <property type="entry name" value="HDIG"/>
    <property type="match status" value="1"/>
</dbReference>
<dbReference type="Pfam" id="PF13487">
    <property type="entry name" value="HD_5"/>
    <property type="match status" value="2"/>
</dbReference>
<keyword evidence="2" id="KW-0378">Hydrolase</keyword>
<dbReference type="PANTHER" id="PTHR45228:SF5">
    <property type="entry name" value="CYCLIC DI-GMP PHOSPHODIESTERASE VC_1348-RELATED"/>
    <property type="match status" value="1"/>
</dbReference>
<dbReference type="PANTHER" id="PTHR45228">
    <property type="entry name" value="CYCLIC DI-GMP PHOSPHODIESTERASE TM_0186-RELATED"/>
    <property type="match status" value="1"/>
</dbReference>
<evidence type="ECO:0000313" key="3">
    <source>
        <dbReference type="Proteomes" id="UP000092565"/>
    </source>
</evidence>
<dbReference type="InterPro" id="IPR037522">
    <property type="entry name" value="HD_GYP_dom"/>
</dbReference>
<sequence>MTTGTNFDGTAGPELHLGEVLGALSHALDMTEGQPKGHCIRCAWIGMQVAEALDLPPQMRTDLYFTLLMKDTGCSSNAARINELYMMDDLAFKRTFKRVKGCREGMPFVLRSAARGASPLTRLKTLRHVIGHRDEIGQELVRNRCGRGAEIARRMRFSEEVAEAIASLDEHWDGGGRPLGQQGDQIPLLSRIALMAQVTDVFTLDFGAEAAAREMENRAGVWFDPDLVRVFTSLIRDPGFAHDLLSPELEQQVFSCAHALHTAEVNEDYLDEISHAFSLVIDAKSPFTHGHSQRVARYTRMICEQLGLATCHTRWMTRAALLHDIGKLGISNTILDKPGKLTMDEMDIVRKHPVWGYDVLSRVGAFRRMAEVIVAHHERPDGKGYPYGLQGEALTRDMRIMAVADVFDALTADRPYRDAMPLEEAYKIMDKMSGTGIDPDCYAALQDAITASGWPATSLQGDCEWDSLAQVSTKSGQQSA</sequence>
<dbReference type="RefSeq" id="WP_065273225.1">
    <property type="nucleotide sequence ID" value="NZ_CP015124.1"/>
</dbReference>